<feature type="domain" description="Baseplate J-like central" evidence="1">
    <location>
        <begin position="133"/>
        <end position="205"/>
    </location>
</feature>
<dbReference type="Proteomes" id="UP000248597">
    <property type="component" value="Unassembled WGS sequence"/>
</dbReference>
<dbReference type="PANTHER" id="PTHR35862:SF1">
    <property type="entry name" value="FELS-2 PROPHAGE PROTEIN"/>
    <property type="match status" value="1"/>
</dbReference>
<proteinExistence type="predicted"/>
<name>A0A2W5KVX8_SPHMC</name>
<organism evidence="3 4">
    <name type="scientific">Sphingopyxis macrogoltabida</name>
    <name type="common">Sphingomonas macrogoltabidus</name>
    <dbReference type="NCBI Taxonomy" id="33050"/>
    <lineage>
        <taxon>Bacteria</taxon>
        <taxon>Pseudomonadati</taxon>
        <taxon>Pseudomonadota</taxon>
        <taxon>Alphaproteobacteria</taxon>
        <taxon>Sphingomonadales</taxon>
        <taxon>Sphingomonadaceae</taxon>
        <taxon>Sphingopyxis</taxon>
    </lineage>
</organism>
<sequence length="298" mass="31270">MMPSAFSAVNLSLLTPPDAVEALDFETIFSSMLADLRTRDPAFTALVESDPAIKILEVAAYRELILRQRVNDAVKAVMPAYAKGNDLDHIAALFGVARLTVTPADPETGAPAVNESDDDFRRRMVLAPEGYSVAGPEGAYIFHALTADADVLDASVESPEPGEVLVSILSRTGDGEPAPEVVAAVANYLENGSVRPLTDHVTVQAAEIIPYAVEAEITTFVGPDAAVVIAAAEARLAEYVALSHRLGRDITLSGLYAALHVEGVQNVELVAPGADIEVAPNQAAFCTGMAVTYAGVGE</sequence>
<protein>
    <submittedName>
        <fullName evidence="3">Baseplate assembly protein</fullName>
    </submittedName>
</protein>
<dbReference type="InterPro" id="IPR058531">
    <property type="entry name" value="Baseplate_J_M"/>
</dbReference>
<dbReference type="Pfam" id="PF26078">
    <property type="entry name" value="Baseplate_J_M"/>
    <property type="match status" value="1"/>
</dbReference>
<evidence type="ECO:0000259" key="1">
    <source>
        <dbReference type="Pfam" id="PF26078"/>
    </source>
</evidence>
<gene>
    <name evidence="3" type="ORF">DI569_12950</name>
</gene>
<accession>A0A2W5KVX8</accession>
<dbReference type="AlphaFoldDB" id="A0A2W5KVX8"/>
<evidence type="ECO:0000313" key="3">
    <source>
        <dbReference type="EMBL" id="PZQ21166.1"/>
    </source>
</evidence>
<evidence type="ECO:0000313" key="4">
    <source>
        <dbReference type="Proteomes" id="UP000248597"/>
    </source>
</evidence>
<dbReference type="PIRSF" id="PIRSF020481">
    <property type="entry name" value="BAP"/>
    <property type="match status" value="1"/>
</dbReference>
<dbReference type="EMBL" id="QFPJ01000035">
    <property type="protein sequence ID" value="PZQ21166.1"/>
    <property type="molecule type" value="Genomic_DNA"/>
</dbReference>
<evidence type="ECO:0000259" key="2">
    <source>
        <dbReference type="Pfam" id="PF26079"/>
    </source>
</evidence>
<reference evidence="3 4" key="1">
    <citation type="submission" date="2017-08" db="EMBL/GenBank/DDBJ databases">
        <title>Infants hospitalized years apart are colonized by the same room-sourced microbial strains.</title>
        <authorList>
            <person name="Brooks B."/>
            <person name="Olm M.R."/>
            <person name="Firek B.A."/>
            <person name="Baker R."/>
            <person name="Thomas B.C."/>
            <person name="Morowitz M.J."/>
            <person name="Banfield J.F."/>
        </authorList>
    </citation>
    <scope>NUCLEOTIDE SEQUENCE [LARGE SCALE GENOMIC DNA]</scope>
    <source>
        <strain evidence="3">S2_005_003_R2_47</strain>
    </source>
</reference>
<dbReference type="InterPro" id="IPR014507">
    <property type="entry name" value="Baseplate_assembly_J_pred"/>
</dbReference>
<comment type="caution">
    <text evidence="3">The sequence shown here is derived from an EMBL/GenBank/DDBJ whole genome shotgun (WGS) entry which is preliminary data.</text>
</comment>
<dbReference type="Pfam" id="PF26079">
    <property type="entry name" value="Baseplate_J_C"/>
    <property type="match status" value="1"/>
</dbReference>
<dbReference type="PANTHER" id="PTHR35862">
    <property type="entry name" value="FELS-2 PROPHAGE PROTEIN"/>
    <property type="match status" value="1"/>
</dbReference>
<dbReference type="InterPro" id="IPR052726">
    <property type="entry name" value="Phage_Baseplate_Hub"/>
</dbReference>
<feature type="domain" description="Baseplate J-like C-terminal" evidence="2">
    <location>
        <begin position="211"/>
        <end position="291"/>
    </location>
</feature>
<dbReference type="InterPro" id="IPR058530">
    <property type="entry name" value="Baseplate_J-like_C"/>
</dbReference>